<gene>
    <name evidence="2" type="ORF">ALO_19792</name>
</gene>
<dbReference type="InterPro" id="IPR023804">
    <property type="entry name" value="DUF3792_TM"/>
</dbReference>
<dbReference type="STRING" id="1009370.ALO_19792"/>
<dbReference type="NCBIfam" id="TIGR04086">
    <property type="entry name" value="TIGR04086_membr"/>
    <property type="match status" value="1"/>
</dbReference>
<accession>F7NPB5</accession>
<sequence length="139" mass="14882">MAKPAKYRKISPPAVRPIQMIGLIIRGLLVGLCISLFFTLLFSLVTLASDTVYISQYTHHIMVAVNIVSIFIGSVYASRKAQSKILLVGITVGVLYVFFSILVGMQLNGETIALSVFLNKIFTGIAAGALGGVIGLHLS</sequence>
<keyword evidence="1" id="KW-1133">Transmembrane helix</keyword>
<evidence type="ECO:0000256" key="1">
    <source>
        <dbReference type="SAM" id="Phobius"/>
    </source>
</evidence>
<keyword evidence="3" id="KW-1185">Reference proteome</keyword>
<dbReference type="RefSeq" id="WP_004099249.1">
    <property type="nucleotide sequence ID" value="NZ_AFGF01000241.1"/>
</dbReference>
<reference evidence="2 3" key="1">
    <citation type="journal article" date="2011" name="EMBO J.">
        <title>Structural diversity of bacterial flagellar motors.</title>
        <authorList>
            <person name="Chen S."/>
            <person name="Beeby M."/>
            <person name="Murphy G.E."/>
            <person name="Leadbetter J.R."/>
            <person name="Hendrixson D.R."/>
            <person name="Briegel A."/>
            <person name="Li Z."/>
            <person name="Shi J."/>
            <person name="Tocheva E.I."/>
            <person name="Muller A."/>
            <person name="Dobro M.J."/>
            <person name="Jensen G.J."/>
        </authorList>
    </citation>
    <scope>NUCLEOTIDE SEQUENCE [LARGE SCALE GENOMIC DNA]</scope>
    <source>
        <strain evidence="2 3">DSM 6540</strain>
    </source>
</reference>
<organism evidence="2 3">
    <name type="scientific">Acetonema longum DSM 6540</name>
    <dbReference type="NCBI Taxonomy" id="1009370"/>
    <lineage>
        <taxon>Bacteria</taxon>
        <taxon>Bacillati</taxon>
        <taxon>Bacillota</taxon>
        <taxon>Negativicutes</taxon>
        <taxon>Acetonemataceae</taxon>
        <taxon>Acetonema</taxon>
    </lineage>
</organism>
<keyword evidence="1" id="KW-0472">Membrane</keyword>
<dbReference type="eggNOG" id="ENOG5032X6J">
    <property type="taxonomic scope" value="Bacteria"/>
</dbReference>
<feature type="transmembrane region" description="Helical" evidence="1">
    <location>
        <begin position="85"/>
        <end position="105"/>
    </location>
</feature>
<comment type="caution">
    <text evidence="2">The sequence shown here is derived from an EMBL/GenBank/DDBJ whole genome shotgun (WGS) entry which is preliminary data.</text>
</comment>
<feature type="transmembrane region" description="Helical" evidence="1">
    <location>
        <begin position="57"/>
        <end position="78"/>
    </location>
</feature>
<proteinExistence type="predicted"/>
<dbReference type="AlphaFoldDB" id="F7NPB5"/>
<feature type="transmembrane region" description="Helical" evidence="1">
    <location>
        <begin position="117"/>
        <end position="138"/>
    </location>
</feature>
<evidence type="ECO:0000313" key="3">
    <source>
        <dbReference type="Proteomes" id="UP000003240"/>
    </source>
</evidence>
<keyword evidence="1" id="KW-0812">Transmembrane</keyword>
<evidence type="ECO:0000313" key="2">
    <source>
        <dbReference type="EMBL" id="EGO62077.1"/>
    </source>
</evidence>
<dbReference type="Pfam" id="PF12670">
    <property type="entry name" value="DUF3792"/>
    <property type="match status" value="1"/>
</dbReference>
<name>F7NPB5_9FIRM</name>
<protein>
    <submittedName>
        <fullName evidence="2">Uncharacterized protein</fullName>
    </submittedName>
</protein>
<dbReference type="Proteomes" id="UP000003240">
    <property type="component" value="Unassembled WGS sequence"/>
</dbReference>
<dbReference type="EMBL" id="AFGF01000241">
    <property type="protein sequence ID" value="EGO62077.1"/>
    <property type="molecule type" value="Genomic_DNA"/>
</dbReference>
<feature type="transmembrane region" description="Helical" evidence="1">
    <location>
        <begin position="21"/>
        <end position="45"/>
    </location>
</feature>